<dbReference type="InterPro" id="IPR029058">
    <property type="entry name" value="AB_hydrolase_fold"/>
</dbReference>
<keyword evidence="2" id="KW-1185">Reference proteome</keyword>
<evidence type="ECO:0000313" key="1">
    <source>
        <dbReference type="EMBL" id="SGZ46680.1"/>
    </source>
</evidence>
<sequence length="318" mass="36371">MLKFDTDSLKFSKEEHVIGGVSTFVYNANILEDYVKNFKPNERHHLDININVLILIHHREGDYTYTEAIGKVILDEFAKLNSAPLIAVTFDGRNHGARTVDKFRNSSWDEGNDAHGADMISCIRGNDYDVKLCIDFLPSYLNLEKYINATCKAHEVKIRYNYILSGYSVGGHSVIRIANRYPELISIINPNVGCSDLSSLLVNRLFGTANYNHKYCYYNYDELGLTDEQKLKYPESLHRLVSAEDASILNDFPFEKIKMFATFYKDDPLVPSKISELWINMYLNSNSDSAAYYEDGVVHDITPAMIIQFATWLAKQIE</sequence>
<dbReference type="Proteomes" id="UP000182334">
    <property type="component" value="Chromosome I"/>
</dbReference>
<dbReference type="Gene3D" id="3.40.50.1820">
    <property type="entry name" value="alpha/beta hydrolase"/>
    <property type="match status" value="1"/>
</dbReference>
<dbReference type="OrthoDB" id="2152248at2759"/>
<dbReference type="EMBL" id="LT635756">
    <property type="protein sequence ID" value="SGZ46680.1"/>
    <property type="molecule type" value="Genomic_DNA"/>
</dbReference>
<dbReference type="AlphaFoldDB" id="A0A1L0B8Y2"/>
<dbReference type="PANTHER" id="PTHR22946">
    <property type="entry name" value="DIENELACTONE HYDROLASE DOMAIN-CONTAINING PROTEIN-RELATED"/>
    <property type="match status" value="1"/>
</dbReference>
<protein>
    <submittedName>
        <fullName evidence="1">CIC11C00000005536</fullName>
    </submittedName>
</protein>
<organism evidence="1 2">
    <name type="scientific">Sungouiella intermedia</name>
    <dbReference type="NCBI Taxonomy" id="45354"/>
    <lineage>
        <taxon>Eukaryota</taxon>
        <taxon>Fungi</taxon>
        <taxon>Dikarya</taxon>
        <taxon>Ascomycota</taxon>
        <taxon>Saccharomycotina</taxon>
        <taxon>Pichiomycetes</taxon>
        <taxon>Metschnikowiaceae</taxon>
        <taxon>Sungouiella</taxon>
    </lineage>
</organism>
<proteinExistence type="predicted"/>
<dbReference type="PANTHER" id="PTHR22946:SF0">
    <property type="entry name" value="DIENELACTONE HYDROLASE DOMAIN-CONTAINING PROTEIN"/>
    <property type="match status" value="1"/>
</dbReference>
<dbReference type="SUPFAM" id="SSF53474">
    <property type="entry name" value="alpha/beta-Hydrolases"/>
    <property type="match status" value="1"/>
</dbReference>
<reference evidence="1 2" key="1">
    <citation type="submission" date="2016-10" db="EMBL/GenBank/DDBJ databases">
        <authorList>
            <person name="de Groot N.N."/>
        </authorList>
    </citation>
    <scope>NUCLEOTIDE SEQUENCE [LARGE SCALE GENOMIC DNA]</scope>
    <source>
        <strain evidence="1 2">CBS 141442</strain>
    </source>
</reference>
<accession>A0A1L0B8Y2</accession>
<name>A0A1L0B8Y2_9ASCO</name>
<dbReference type="InterPro" id="IPR050261">
    <property type="entry name" value="FrsA_esterase"/>
</dbReference>
<dbReference type="STRING" id="45354.A0A1L0B8Y2"/>
<gene>
    <name evidence="1" type="ORF">SAMEA4029010_CIC11G00000005536</name>
</gene>
<evidence type="ECO:0000313" key="2">
    <source>
        <dbReference type="Proteomes" id="UP000182334"/>
    </source>
</evidence>